<dbReference type="Proteomes" id="UP001214530">
    <property type="component" value="Chromosome"/>
</dbReference>
<feature type="domain" description="HTH araC/xylS-type" evidence="4">
    <location>
        <begin position="158"/>
        <end position="259"/>
    </location>
</feature>
<dbReference type="AlphaFoldDB" id="A0AAJ5WBH9"/>
<evidence type="ECO:0000313" key="6">
    <source>
        <dbReference type="Proteomes" id="UP001214530"/>
    </source>
</evidence>
<keyword evidence="2" id="KW-0238">DNA-binding</keyword>
<dbReference type="InterPro" id="IPR018060">
    <property type="entry name" value="HTH_AraC"/>
</dbReference>
<reference evidence="5" key="1">
    <citation type="submission" date="2023-03" db="EMBL/GenBank/DDBJ databases">
        <title>Andean soil-derived lignocellulolytic bacterial consortium as a source of novel taxa and putative plastic-active enzymes.</title>
        <authorList>
            <person name="Diaz-Garcia L."/>
            <person name="Chuvochina M."/>
            <person name="Feuerriegel G."/>
            <person name="Bunk B."/>
            <person name="Sproer C."/>
            <person name="Streit W.R."/>
            <person name="Rodriguez L.M."/>
            <person name="Overmann J."/>
            <person name="Jimenez D.J."/>
        </authorList>
    </citation>
    <scope>NUCLEOTIDE SEQUENCE</scope>
    <source>
        <strain evidence="5">MAG 3858</strain>
    </source>
</reference>
<evidence type="ECO:0000256" key="2">
    <source>
        <dbReference type="ARBA" id="ARBA00023125"/>
    </source>
</evidence>
<evidence type="ECO:0000313" key="5">
    <source>
        <dbReference type="EMBL" id="WEK21414.1"/>
    </source>
</evidence>
<protein>
    <submittedName>
        <fullName evidence="5">Helix-turn-helix domain-containing protein</fullName>
    </submittedName>
</protein>
<dbReference type="GO" id="GO:0043565">
    <property type="term" value="F:sequence-specific DNA binding"/>
    <property type="evidence" value="ECO:0007669"/>
    <property type="project" value="InterPro"/>
</dbReference>
<gene>
    <name evidence="5" type="ORF">P0Y49_09715</name>
</gene>
<keyword evidence="1" id="KW-0805">Transcription regulation</keyword>
<organism evidence="5 6">
    <name type="scientific">Candidatus Pedobacter colombiensis</name>
    <dbReference type="NCBI Taxonomy" id="3121371"/>
    <lineage>
        <taxon>Bacteria</taxon>
        <taxon>Pseudomonadati</taxon>
        <taxon>Bacteroidota</taxon>
        <taxon>Sphingobacteriia</taxon>
        <taxon>Sphingobacteriales</taxon>
        <taxon>Sphingobacteriaceae</taxon>
        <taxon>Pedobacter</taxon>
    </lineage>
</organism>
<dbReference type="InterPro" id="IPR009057">
    <property type="entry name" value="Homeodomain-like_sf"/>
</dbReference>
<keyword evidence="3" id="KW-0804">Transcription</keyword>
<dbReference type="InterPro" id="IPR046532">
    <property type="entry name" value="DUF6597"/>
</dbReference>
<dbReference type="EMBL" id="CP119313">
    <property type="protein sequence ID" value="WEK21414.1"/>
    <property type="molecule type" value="Genomic_DNA"/>
</dbReference>
<dbReference type="SUPFAM" id="SSF46689">
    <property type="entry name" value="Homeodomain-like"/>
    <property type="match status" value="1"/>
</dbReference>
<dbReference type="Gene3D" id="1.10.10.60">
    <property type="entry name" value="Homeodomain-like"/>
    <property type="match status" value="1"/>
</dbReference>
<dbReference type="PROSITE" id="PS01124">
    <property type="entry name" value="HTH_ARAC_FAMILY_2"/>
    <property type="match status" value="1"/>
</dbReference>
<dbReference type="PANTHER" id="PTHR46796:SF13">
    <property type="entry name" value="HTH-TYPE TRANSCRIPTIONAL ACTIVATOR RHAS"/>
    <property type="match status" value="1"/>
</dbReference>
<evidence type="ECO:0000256" key="3">
    <source>
        <dbReference type="ARBA" id="ARBA00023163"/>
    </source>
</evidence>
<sequence>MATIEQRPGRALLPYISSYWEIGYQLAKGDTVPVPFGCTGRILMVLSLNGDISCIKDNGQSIERTKSTLIGQVTQPYTQIFSGPTLGMVIAFTPAGCAALWGLPMHELTDDSLHLPEIILGFDTITDQLRMASDTAQRFTILDVFLMKLLKKSKSIDKRIEAATQVLINQPGKLNIKQLAGYVNSSERTLNRRFTEQVGLSPKEYARVIRFLQAKRWLLQRANPDWRTLLHTLGYYDQSHLINEFRHFTGKAPTAYLPTFSHDYDILW</sequence>
<dbReference type="GO" id="GO:0003700">
    <property type="term" value="F:DNA-binding transcription factor activity"/>
    <property type="evidence" value="ECO:0007669"/>
    <property type="project" value="InterPro"/>
</dbReference>
<accession>A0AAJ5WBH9</accession>
<proteinExistence type="predicted"/>
<dbReference type="InterPro" id="IPR050204">
    <property type="entry name" value="AraC_XylS_family_regulators"/>
</dbReference>
<name>A0AAJ5WBH9_9SPHI</name>
<evidence type="ECO:0000256" key="1">
    <source>
        <dbReference type="ARBA" id="ARBA00023015"/>
    </source>
</evidence>
<dbReference type="Pfam" id="PF20240">
    <property type="entry name" value="DUF6597"/>
    <property type="match status" value="1"/>
</dbReference>
<dbReference type="PANTHER" id="PTHR46796">
    <property type="entry name" value="HTH-TYPE TRANSCRIPTIONAL ACTIVATOR RHAS-RELATED"/>
    <property type="match status" value="1"/>
</dbReference>
<dbReference type="Pfam" id="PF12833">
    <property type="entry name" value="HTH_18"/>
    <property type="match status" value="1"/>
</dbReference>
<evidence type="ECO:0000259" key="4">
    <source>
        <dbReference type="PROSITE" id="PS01124"/>
    </source>
</evidence>
<dbReference type="SMART" id="SM00342">
    <property type="entry name" value="HTH_ARAC"/>
    <property type="match status" value="1"/>
</dbReference>